<protein>
    <submittedName>
        <fullName evidence="3">Heparinase</fullName>
    </submittedName>
</protein>
<dbReference type="Gene3D" id="1.50.10.100">
    <property type="entry name" value="Chondroitin AC/alginate lyase"/>
    <property type="match status" value="1"/>
</dbReference>
<evidence type="ECO:0000313" key="3">
    <source>
        <dbReference type="EMBL" id="QFU17642.1"/>
    </source>
</evidence>
<evidence type="ECO:0000259" key="2">
    <source>
        <dbReference type="Pfam" id="PF07940"/>
    </source>
</evidence>
<sequence>MLGVRQILPASVQHAGDSEAGSHEGTHLIATKNRWSRVVLIFPNLTPDVWCQFSFEIACETDDAARQEPDYATVGIDFQAGDGSSIDFASVPGLVRGQIDPFQFPVGGPGLCDGHSSQSHTRKVRIAFLVPAPATQAQVTIRSWRNTKPFVVGNLSLVQFVQGNTEPNPAGDELAASVAERNASPDARRNWPILSTSPRWFQFGLVPRHNLFVRGQLVAESTSSEGTLVRVVYRDEQGHEIPPPYADLPSAPGIGAFISIPTRSRARRFTLELTAPENAGTVELGFCTTGDTSRIELVLPLEVSLGYDLLLENIEEDAAKGPGDFLSATIRRLAGATADTQAVHVSRLVNHWVAASTLASPSRILGRLRSLHQREQDRVSSGRLHIEGFPDWELPLLPTWDEDPFHSPAWRMRYHSLIWLLDFESSDRTEALKRSIELALSWSRANSWSEPSDELRFHPSLVAQRLEVLIDLLSRQVETDWKLSSEQLHGLLGEAIRHGIALAEIIGQNAIPPSVSYLHAAVSLLAAAQALSRIPLATYWEGLALHKLREGFDELMGPNGDFHIQSLHERLELVSLGTILRTTLNASPGVTSLNEHLAPRLKEAMRRLIALTDPGGVLPPFGETPFTLRHASWIRKLLSSYGRDLMRDKDIRAELSYPQGTRIFAAPDSDLIAARFYEQGRTWGYFCATLSKQCPFAGHSDTTSFVFASGSRRWIVDSSGSTLGHVGDARRYLTSPRAHNVAIPNGRIPSAGTAWLKSHFSIAGVHIYEVCSNVHGPSLVHRRIFALSETLGSLAVIDHFSSEEEPVSFEAFLHFDPETVVSIASEQLAVGFQSKQKLRIQPLAISGQPDGLEVVRGRRSPPSLQGFISRNSGQLLAASVLRYGFFGQRNVCGGVLMALDEVSYRSILEAVRSPDFLDRLHLSSLT</sequence>
<keyword evidence="4" id="KW-1185">Reference proteome</keyword>
<gene>
    <name evidence="3" type="ORF">GDR74_16265</name>
</gene>
<dbReference type="GO" id="GO:0016829">
    <property type="term" value="F:lyase activity"/>
    <property type="evidence" value="ECO:0007669"/>
    <property type="project" value="InterPro"/>
</dbReference>
<evidence type="ECO:0000313" key="4">
    <source>
        <dbReference type="Proteomes" id="UP000325614"/>
    </source>
</evidence>
<dbReference type="InterPro" id="IPR008929">
    <property type="entry name" value="Chondroitin_lyas"/>
</dbReference>
<evidence type="ECO:0000256" key="1">
    <source>
        <dbReference type="ARBA" id="ARBA00004196"/>
    </source>
</evidence>
<reference evidence="3 4" key="1">
    <citation type="submission" date="2019-10" db="EMBL/GenBank/DDBJ databases">
        <title>Isolation, Identification of Microvirga thermotolerans HR1, a novel thermophilic bacterium and Comparative Genomics of the genus Microvirga.</title>
        <authorList>
            <person name="Li J."/>
            <person name="Zhang W."/>
            <person name="Lin M."/>
            <person name="Wang J."/>
        </authorList>
    </citation>
    <scope>NUCLEOTIDE SEQUENCE [LARGE SCALE GENOMIC DNA]</scope>
    <source>
        <strain evidence="3 4">HR1</strain>
    </source>
</reference>
<dbReference type="Pfam" id="PF07940">
    <property type="entry name" value="Hepar_II_III_C"/>
    <property type="match status" value="1"/>
</dbReference>
<dbReference type="GO" id="GO:0030313">
    <property type="term" value="C:cell envelope"/>
    <property type="evidence" value="ECO:0007669"/>
    <property type="project" value="UniProtKB-SubCell"/>
</dbReference>
<name>A0A5P9JXQ9_9HYPH</name>
<comment type="subcellular location">
    <subcellularLocation>
        <location evidence="1">Cell envelope</location>
    </subcellularLocation>
</comment>
<organism evidence="3 4">
    <name type="scientific">Microvirga thermotolerans</name>
    <dbReference type="NCBI Taxonomy" id="2651334"/>
    <lineage>
        <taxon>Bacteria</taxon>
        <taxon>Pseudomonadati</taxon>
        <taxon>Pseudomonadota</taxon>
        <taxon>Alphaproteobacteria</taxon>
        <taxon>Hyphomicrobiales</taxon>
        <taxon>Methylobacteriaceae</taxon>
        <taxon>Microvirga</taxon>
    </lineage>
</organism>
<dbReference type="Gene3D" id="2.70.98.70">
    <property type="match status" value="1"/>
</dbReference>
<dbReference type="KEGG" id="mico:GDR74_16265"/>
<dbReference type="RefSeq" id="WP_152587276.1">
    <property type="nucleotide sequence ID" value="NZ_CP045423.1"/>
</dbReference>
<accession>A0A5P9JXQ9</accession>
<dbReference type="Proteomes" id="UP000325614">
    <property type="component" value="Chromosome"/>
</dbReference>
<dbReference type="EMBL" id="CP045423">
    <property type="protein sequence ID" value="QFU17642.1"/>
    <property type="molecule type" value="Genomic_DNA"/>
</dbReference>
<dbReference type="InterPro" id="IPR012480">
    <property type="entry name" value="Hepar_II_III_C"/>
</dbReference>
<feature type="domain" description="Heparinase II/III-like C-terminal" evidence="2">
    <location>
        <begin position="688"/>
        <end position="830"/>
    </location>
</feature>
<proteinExistence type="predicted"/>
<dbReference type="AlphaFoldDB" id="A0A5P9JXQ9"/>